<name>A0A1J5RZN8_9ZZZZ</name>
<accession>A0A1J5RZN8</accession>
<dbReference type="Pfam" id="PF00583">
    <property type="entry name" value="Acetyltransf_1"/>
    <property type="match status" value="1"/>
</dbReference>
<reference evidence="4" key="1">
    <citation type="submission" date="2016-10" db="EMBL/GenBank/DDBJ databases">
        <title>Sequence of Gallionella enrichment culture.</title>
        <authorList>
            <person name="Poehlein A."/>
            <person name="Muehling M."/>
            <person name="Daniel R."/>
        </authorList>
    </citation>
    <scope>NUCLEOTIDE SEQUENCE</scope>
</reference>
<protein>
    <submittedName>
        <fullName evidence="4">Mycothiol acetyltransferase</fullName>
        <ecNumber evidence="4">2.3.1.189</ecNumber>
    </submittedName>
</protein>
<dbReference type="EC" id="2.3.1.189" evidence="4"/>
<feature type="domain" description="N-acetyltransferase" evidence="3">
    <location>
        <begin position="3"/>
        <end position="150"/>
    </location>
</feature>
<dbReference type="PROSITE" id="PS51186">
    <property type="entry name" value="GNAT"/>
    <property type="match status" value="1"/>
</dbReference>
<dbReference type="Gene3D" id="3.40.630.30">
    <property type="match status" value="1"/>
</dbReference>
<dbReference type="InterPro" id="IPR016181">
    <property type="entry name" value="Acyl_CoA_acyltransferase"/>
</dbReference>
<dbReference type="CDD" id="cd04301">
    <property type="entry name" value="NAT_SF"/>
    <property type="match status" value="1"/>
</dbReference>
<proteinExistence type="predicted"/>
<gene>
    <name evidence="4" type="primary">mshD_6</name>
    <name evidence="4" type="ORF">GALL_168130</name>
</gene>
<keyword evidence="1 4" id="KW-0808">Transferase</keyword>
<evidence type="ECO:0000259" key="3">
    <source>
        <dbReference type="PROSITE" id="PS51186"/>
    </source>
</evidence>
<dbReference type="SUPFAM" id="SSF55729">
    <property type="entry name" value="Acyl-CoA N-acyltransferases (Nat)"/>
    <property type="match status" value="1"/>
</dbReference>
<evidence type="ECO:0000256" key="1">
    <source>
        <dbReference type="ARBA" id="ARBA00022679"/>
    </source>
</evidence>
<dbReference type="PANTHER" id="PTHR43877">
    <property type="entry name" value="AMINOALKYLPHOSPHONATE N-ACETYLTRANSFERASE-RELATED-RELATED"/>
    <property type="match status" value="1"/>
</dbReference>
<keyword evidence="2 4" id="KW-0012">Acyltransferase</keyword>
<evidence type="ECO:0000256" key="2">
    <source>
        <dbReference type="ARBA" id="ARBA00023315"/>
    </source>
</evidence>
<dbReference type="GO" id="GO:0035447">
    <property type="term" value="F:mycothiol synthase activity"/>
    <property type="evidence" value="ECO:0007669"/>
    <property type="project" value="UniProtKB-EC"/>
</dbReference>
<dbReference type="EMBL" id="MLJW01000087">
    <property type="protein sequence ID" value="OIR01179.1"/>
    <property type="molecule type" value="Genomic_DNA"/>
</dbReference>
<sequence>MNITIRKATINDVAVIAPLFDGYRIFYKQTADLAGAEKFISDRINKNESVIFLAEENNKAVGFTQLYPIFSSVGMKRCWLLNDLFVAPDARGKGVADALLQTAQQFGAETNSRWLMLQTAVDNYAAQKVYERNGWKKEQQFFTYNYALDK</sequence>
<dbReference type="PANTHER" id="PTHR43877:SF2">
    <property type="entry name" value="AMINOALKYLPHOSPHONATE N-ACETYLTRANSFERASE-RELATED"/>
    <property type="match status" value="1"/>
</dbReference>
<dbReference type="InterPro" id="IPR050832">
    <property type="entry name" value="Bact_Acetyltransf"/>
</dbReference>
<comment type="caution">
    <text evidence="4">The sequence shown here is derived from an EMBL/GenBank/DDBJ whole genome shotgun (WGS) entry which is preliminary data.</text>
</comment>
<dbReference type="AlphaFoldDB" id="A0A1J5RZN8"/>
<organism evidence="4">
    <name type="scientific">mine drainage metagenome</name>
    <dbReference type="NCBI Taxonomy" id="410659"/>
    <lineage>
        <taxon>unclassified sequences</taxon>
        <taxon>metagenomes</taxon>
        <taxon>ecological metagenomes</taxon>
    </lineage>
</organism>
<dbReference type="InterPro" id="IPR000182">
    <property type="entry name" value="GNAT_dom"/>
</dbReference>
<evidence type="ECO:0000313" key="4">
    <source>
        <dbReference type="EMBL" id="OIR01179.1"/>
    </source>
</evidence>